<feature type="transmembrane region" description="Helical" evidence="1">
    <location>
        <begin position="159"/>
        <end position="192"/>
    </location>
</feature>
<proteinExistence type="predicted"/>
<accession>A0A1I3V6R8</accession>
<reference evidence="3" key="1">
    <citation type="submission" date="2016-10" db="EMBL/GenBank/DDBJ databases">
        <authorList>
            <person name="Varghese N."/>
            <person name="Submissions S."/>
        </authorList>
    </citation>
    <scope>NUCLEOTIDE SEQUENCE [LARGE SCALE GENOMIC DNA]</scope>
    <source>
        <strain evidence="3">DSM 16108</strain>
    </source>
</reference>
<gene>
    <name evidence="2" type="ORF">SAMN04488569_100229</name>
</gene>
<evidence type="ECO:0000256" key="1">
    <source>
        <dbReference type="SAM" id="Phobius"/>
    </source>
</evidence>
<feature type="transmembrane region" description="Helical" evidence="1">
    <location>
        <begin position="26"/>
        <end position="46"/>
    </location>
</feature>
<dbReference type="EMBL" id="FOSJ01000002">
    <property type="protein sequence ID" value="SFJ90026.1"/>
    <property type="molecule type" value="Genomic_DNA"/>
</dbReference>
<evidence type="ECO:0008006" key="4">
    <source>
        <dbReference type="Google" id="ProtNLM"/>
    </source>
</evidence>
<dbReference type="OrthoDB" id="2134424at2"/>
<evidence type="ECO:0000313" key="3">
    <source>
        <dbReference type="Proteomes" id="UP000199589"/>
    </source>
</evidence>
<evidence type="ECO:0000313" key="2">
    <source>
        <dbReference type="EMBL" id="SFJ90026.1"/>
    </source>
</evidence>
<keyword evidence="1" id="KW-0812">Transmembrane</keyword>
<feature type="transmembrane region" description="Helical" evidence="1">
    <location>
        <begin position="204"/>
        <end position="222"/>
    </location>
</feature>
<organism evidence="2 3">
    <name type="scientific">Marinilactibacillus piezotolerans</name>
    <dbReference type="NCBI Taxonomy" id="258723"/>
    <lineage>
        <taxon>Bacteria</taxon>
        <taxon>Bacillati</taxon>
        <taxon>Bacillota</taxon>
        <taxon>Bacilli</taxon>
        <taxon>Lactobacillales</taxon>
        <taxon>Carnobacteriaceae</taxon>
        <taxon>Marinilactibacillus</taxon>
    </lineage>
</organism>
<keyword evidence="3" id="KW-1185">Reference proteome</keyword>
<dbReference type="InterPro" id="IPR009574">
    <property type="entry name" value="DUF1189"/>
</dbReference>
<dbReference type="AlphaFoldDB" id="A0A1I3V6R8"/>
<protein>
    <recommendedName>
        <fullName evidence="4">Maltodextrin utilization protein YvdJ</fullName>
    </recommendedName>
</protein>
<feature type="transmembrane region" description="Helical" evidence="1">
    <location>
        <begin position="228"/>
        <end position="248"/>
    </location>
</feature>
<sequence length="259" mass="29531">MIYYLKLAFGRPKEIYKAKDMKKRHLAAIVALLIFFVTILNMVLIFPTINSIKSDGKEIANDLPEFSVADGTLKAEEGESYIHQTNTFLFFFDPDNQTSSNEIDQNMERLQVPIGIGLFEEEVYVNLSGFVMETPYSQMDDFDNETIQGIFNELGDFSIISYIISFVILYIGLGLFTLFDLLFIILFANLFSRVLRSNLTFKENIKIAIVSALMPTLAVEIASVSNLLSTYTFELKILLSLFFFYLTIKEMSKIKPKAS</sequence>
<dbReference type="RefSeq" id="WP_091895390.1">
    <property type="nucleotide sequence ID" value="NZ_FOSJ01000002.1"/>
</dbReference>
<keyword evidence="1" id="KW-1133">Transmembrane helix</keyword>
<dbReference type="Pfam" id="PF06691">
    <property type="entry name" value="DUF1189"/>
    <property type="match status" value="1"/>
</dbReference>
<dbReference type="Proteomes" id="UP000199589">
    <property type="component" value="Unassembled WGS sequence"/>
</dbReference>
<keyword evidence="1" id="KW-0472">Membrane</keyword>
<name>A0A1I3V6R8_9LACT</name>